<feature type="region of interest" description="Disordered" evidence="1">
    <location>
        <begin position="1"/>
        <end position="75"/>
    </location>
</feature>
<accession>A0A427YWL5</accession>
<dbReference type="AlphaFoldDB" id="A0A427YWL5"/>
<dbReference type="EMBL" id="RSCD01000001">
    <property type="protein sequence ID" value="RSH95533.1"/>
    <property type="molecule type" value="Genomic_DNA"/>
</dbReference>
<dbReference type="Proteomes" id="UP000279259">
    <property type="component" value="Unassembled WGS sequence"/>
</dbReference>
<sequence length="335" mass="36484">MTSKPAVDENHAATAGDKRKRVEHRAKPKEEPESAKDDDEEANEVKDEDVDQKVEDDEQPPAKAPKKTPSMGPLDWLLSDEAFDMANPEIPAGRGEIDLPEGTAGKPPPKDAGKRSSVSGDEPILRYPQSRLTPFQNLVAACLLSKPISHKLGLRTIQTLLNPPFGLRTLDDLDEAGYEGRGKVMWEARTQHKEKTAAQLGDVCAGVRELCGDRDSEEELNNMAGIREQLEGLETGDATDKVVQLLTQVKGIGPGVAGIFLRRVQGDWSEVFPFADDRSLAAAKRLGLIKDGGDAEDLAKLVNGDRTKLVRLLDTLIGLDLEKKLDEAVARVESS</sequence>
<feature type="compositionally biased region" description="Basic residues" evidence="1">
    <location>
        <begin position="18"/>
        <end position="27"/>
    </location>
</feature>
<dbReference type="OrthoDB" id="4676at2759"/>
<feature type="compositionally biased region" description="Acidic residues" evidence="1">
    <location>
        <begin position="36"/>
        <end position="59"/>
    </location>
</feature>
<keyword evidence="3" id="KW-1185">Reference proteome</keyword>
<reference evidence="2 3" key="1">
    <citation type="submission" date="2018-11" db="EMBL/GenBank/DDBJ databases">
        <title>Genome sequence of Saitozyma podzolica DSM 27192.</title>
        <authorList>
            <person name="Aliyu H."/>
            <person name="Gorte O."/>
            <person name="Ochsenreither K."/>
        </authorList>
    </citation>
    <scope>NUCLEOTIDE SEQUENCE [LARGE SCALE GENOMIC DNA]</scope>
    <source>
        <strain evidence="2 3">DSM 27192</strain>
    </source>
</reference>
<gene>
    <name evidence="2" type="ORF">EHS25_000625</name>
</gene>
<feature type="compositionally biased region" description="Basic and acidic residues" evidence="1">
    <location>
        <begin position="1"/>
        <end position="11"/>
    </location>
</feature>
<proteinExistence type="predicted"/>
<organism evidence="2 3">
    <name type="scientific">Saitozyma podzolica</name>
    <dbReference type="NCBI Taxonomy" id="1890683"/>
    <lineage>
        <taxon>Eukaryota</taxon>
        <taxon>Fungi</taxon>
        <taxon>Dikarya</taxon>
        <taxon>Basidiomycota</taxon>
        <taxon>Agaricomycotina</taxon>
        <taxon>Tremellomycetes</taxon>
        <taxon>Tremellales</taxon>
        <taxon>Trimorphomycetaceae</taxon>
        <taxon>Saitozyma</taxon>
    </lineage>
</organism>
<feature type="region of interest" description="Disordered" evidence="1">
    <location>
        <begin position="87"/>
        <end position="122"/>
    </location>
</feature>
<comment type="caution">
    <text evidence="2">The sequence shown here is derived from an EMBL/GenBank/DDBJ whole genome shotgun (WGS) entry which is preliminary data.</text>
</comment>
<name>A0A427YWL5_9TREE</name>
<evidence type="ECO:0000256" key="1">
    <source>
        <dbReference type="SAM" id="MobiDB-lite"/>
    </source>
</evidence>
<evidence type="ECO:0000313" key="3">
    <source>
        <dbReference type="Proteomes" id="UP000279259"/>
    </source>
</evidence>
<protein>
    <submittedName>
        <fullName evidence="2">Uncharacterized protein</fullName>
    </submittedName>
</protein>
<evidence type="ECO:0000313" key="2">
    <source>
        <dbReference type="EMBL" id="RSH95533.1"/>
    </source>
</evidence>